<keyword evidence="3" id="KW-1185">Reference proteome</keyword>
<sequence length="239" mass="26978">MRRLYAETSFGNISYLYREGSYPLVFLHGLGGSGNNFMKLEPLLNPHFELFMVDMLGHGKSEKNMPDYTVKTQCMMLSEFLSKTGIGERKFGLIGNSYGGWVSLRYSISYGNPEFLILIDSAGINPTVGESGKENMENFIEKLMAVNHKNDRNVMTKITDQNSTGKEKIRIEELASIRSHTAVIWGEHDVIIPKKYGIMINDQIPGSKFFTIKDGGHTPHSSNPAEVSYIIDEFIFINY</sequence>
<name>A0AAX4NHZ0_9ARCH</name>
<accession>A0AAX4NHZ0</accession>
<dbReference type="InterPro" id="IPR050266">
    <property type="entry name" value="AB_hydrolase_sf"/>
</dbReference>
<dbReference type="InterPro" id="IPR029058">
    <property type="entry name" value="AB_hydrolase_fold"/>
</dbReference>
<feature type="domain" description="AB hydrolase-1" evidence="1">
    <location>
        <begin position="22"/>
        <end position="113"/>
    </location>
</feature>
<evidence type="ECO:0000313" key="3">
    <source>
        <dbReference type="Proteomes" id="UP001451606"/>
    </source>
</evidence>
<dbReference type="PRINTS" id="PR00111">
    <property type="entry name" value="ABHYDROLASE"/>
</dbReference>
<keyword evidence="2" id="KW-0378">Hydrolase</keyword>
<dbReference type="AlphaFoldDB" id="A0AAX4NHZ0"/>
<dbReference type="Proteomes" id="UP001451606">
    <property type="component" value="Chromosome"/>
</dbReference>
<dbReference type="EMBL" id="CP133772">
    <property type="protein sequence ID" value="WYY00608.1"/>
    <property type="molecule type" value="Genomic_DNA"/>
</dbReference>
<protein>
    <submittedName>
        <fullName evidence="2">Alpha/beta hydrolase</fullName>
    </submittedName>
</protein>
<gene>
    <name evidence="2" type="ORF">OXIME_001187</name>
</gene>
<dbReference type="PANTHER" id="PTHR43798">
    <property type="entry name" value="MONOACYLGLYCEROL LIPASE"/>
    <property type="match status" value="1"/>
</dbReference>
<dbReference type="GO" id="GO:0016787">
    <property type="term" value="F:hydrolase activity"/>
    <property type="evidence" value="ECO:0007669"/>
    <property type="project" value="UniProtKB-KW"/>
</dbReference>
<dbReference type="KEGG" id="omr:OXIME_001187"/>
<proteinExistence type="predicted"/>
<dbReference type="InterPro" id="IPR000073">
    <property type="entry name" value="AB_hydrolase_1"/>
</dbReference>
<dbReference type="SUPFAM" id="SSF53474">
    <property type="entry name" value="alpha/beta-Hydrolases"/>
    <property type="match status" value="1"/>
</dbReference>
<dbReference type="GO" id="GO:0016020">
    <property type="term" value="C:membrane"/>
    <property type="evidence" value="ECO:0007669"/>
    <property type="project" value="TreeGrafter"/>
</dbReference>
<organism evidence="2 3">
    <name type="scientific">Oxyplasma meridianum</name>
    <dbReference type="NCBI Taxonomy" id="3073602"/>
    <lineage>
        <taxon>Archaea</taxon>
        <taxon>Methanobacteriati</taxon>
        <taxon>Thermoplasmatota</taxon>
        <taxon>Thermoplasmata</taxon>
        <taxon>Thermoplasmatales</taxon>
        <taxon>Thermoplasmataceae</taxon>
        <taxon>Oxyplasma</taxon>
    </lineage>
</organism>
<evidence type="ECO:0000259" key="1">
    <source>
        <dbReference type="Pfam" id="PF00561"/>
    </source>
</evidence>
<dbReference type="Pfam" id="PF00561">
    <property type="entry name" value="Abhydrolase_1"/>
    <property type="match status" value="1"/>
</dbReference>
<evidence type="ECO:0000313" key="2">
    <source>
        <dbReference type="EMBL" id="WYY00608.1"/>
    </source>
</evidence>
<dbReference type="PANTHER" id="PTHR43798:SF33">
    <property type="entry name" value="HYDROLASE, PUTATIVE (AFU_ORTHOLOGUE AFUA_2G14860)-RELATED"/>
    <property type="match status" value="1"/>
</dbReference>
<dbReference type="Gene3D" id="3.40.50.1820">
    <property type="entry name" value="alpha/beta hydrolase"/>
    <property type="match status" value="1"/>
</dbReference>
<reference evidence="2 3" key="1">
    <citation type="submission" date="2023-09" db="EMBL/GenBank/DDBJ databases">
        <authorList>
            <person name="Golyshina O.V."/>
            <person name="Lunev E.A."/>
            <person name="Bargiela R."/>
            <person name="Gaines M.C."/>
            <person name="Daum B."/>
            <person name="Bale N.J."/>
            <person name="Koenen M."/>
            <person name="Sinninghe Damst J.S."/>
            <person name="Yakimov M."/>
            <person name="Golyshin P.N."/>
        </authorList>
    </citation>
    <scope>NUCLEOTIDE SEQUENCE [LARGE SCALE GENOMIC DNA]</scope>
    <source>
        <strain evidence="2 3">M1</strain>
    </source>
</reference>
<dbReference type="RefSeq" id="WP_393970942.1">
    <property type="nucleotide sequence ID" value="NZ_CP133772.1"/>
</dbReference>
<dbReference type="GeneID" id="95967924"/>